<organism evidence="2 3">
    <name type="scientific">Macrophomina phaseolina (strain MS6)</name>
    <name type="common">Charcoal rot fungus</name>
    <dbReference type="NCBI Taxonomy" id="1126212"/>
    <lineage>
        <taxon>Eukaryota</taxon>
        <taxon>Fungi</taxon>
        <taxon>Dikarya</taxon>
        <taxon>Ascomycota</taxon>
        <taxon>Pezizomycotina</taxon>
        <taxon>Dothideomycetes</taxon>
        <taxon>Dothideomycetes incertae sedis</taxon>
        <taxon>Botryosphaeriales</taxon>
        <taxon>Botryosphaeriaceae</taxon>
        <taxon>Macrophomina</taxon>
    </lineage>
</organism>
<evidence type="ECO:0000313" key="3">
    <source>
        <dbReference type="Proteomes" id="UP000007129"/>
    </source>
</evidence>
<feature type="region of interest" description="Disordered" evidence="1">
    <location>
        <begin position="436"/>
        <end position="637"/>
    </location>
</feature>
<sequence length="637" mass="70383">MKPRRRIPSTRAIFEDHVIVVQKETANGVWAECSLSLKFDQHRNQAMISLYLEAEFSEVDARRVTLQLSPENLQQLDAAYNPRNIPTVIRQHFSRDTVPQSHSDLLLLSLSLKTPGRLITPKRAEILTPTSESLARVQNYRDLCQAMQLLLYIPTRDFPPARQSALRKFISLSLAGRLTSIPSRLGDLYAGRGGRQSTWEIFHIPEPPPSYESQIDRSAVKRIREESPASQAGAASKRLAGESTVHSRSSDFEIDSLNVLSPVHAAISPRSSSALPAVHSAPQTKLLQEAFRAELNATLPCLLREMLPDLIQAELRSLFFPERSSSSSQDSDKSCSSSSSTPDLSGLFADRVVEPLVLKHLKQAVRDYIDMEDPVEEYLGAADVAIEEAAHTARLEVLEAKEESIKEIKQAEIDVVERLTGVDWNLIGKEIMGLTPSQDSCSDQPDSRVGTTTARREEPLEQEGCGQTEIMGDRRPRNRADIHDGTSTSEARRGKNSAFQTGGFRYVSDATTENVTEDIPSQPQSSDAHRPVRSGSSRSGWSNATRENSRTSSSSGIRQPSPSRDHEARPLGSDNRAELGTEVGNAHSGHDCDDGDDEREEDSRGEHVEQQGELFGLAGRECFWSTTEPDTESDVPG</sequence>
<name>K2R5X0_MACPH</name>
<evidence type="ECO:0000313" key="2">
    <source>
        <dbReference type="EMBL" id="EKG09533.1"/>
    </source>
</evidence>
<feature type="region of interest" description="Disordered" evidence="1">
    <location>
        <begin position="324"/>
        <end position="343"/>
    </location>
</feature>
<feature type="compositionally biased region" description="Basic and acidic residues" evidence="1">
    <location>
        <begin position="214"/>
        <end position="227"/>
    </location>
</feature>
<dbReference type="InParanoid" id="K2R5X0"/>
<gene>
    <name evidence="2" type="ORF">MPH_13383</name>
</gene>
<dbReference type="EMBL" id="AHHD01000612">
    <property type="protein sequence ID" value="EKG09533.1"/>
    <property type="molecule type" value="Genomic_DNA"/>
</dbReference>
<proteinExistence type="predicted"/>
<feature type="region of interest" description="Disordered" evidence="1">
    <location>
        <begin position="211"/>
        <end position="242"/>
    </location>
</feature>
<dbReference type="Proteomes" id="UP000007129">
    <property type="component" value="Unassembled WGS sequence"/>
</dbReference>
<feature type="compositionally biased region" description="Low complexity" evidence="1">
    <location>
        <begin position="542"/>
        <end position="562"/>
    </location>
</feature>
<comment type="caution">
    <text evidence="2">The sequence shown here is derived from an EMBL/GenBank/DDBJ whole genome shotgun (WGS) entry which is preliminary data.</text>
</comment>
<reference evidence="2 3" key="1">
    <citation type="journal article" date="2012" name="BMC Genomics">
        <title>Tools to kill: Genome of one of the most destructive plant pathogenic fungi Macrophomina phaseolina.</title>
        <authorList>
            <person name="Islam M.S."/>
            <person name="Haque M.S."/>
            <person name="Islam M.M."/>
            <person name="Emdad E.M."/>
            <person name="Halim A."/>
            <person name="Hossen Q.M.M."/>
            <person name="Hossain M.Z."/>
            <person name="Ahmed B."/>
            <person name="Rahim S."/>
            <person name="Rahman M.S."/>
            <person name="Alam M.M."/>
            <person name="Hou S."/>
            <person name="Wan X."/>
            <person name="Saito J.A."/>
            <person name="Alam M."/>
        </authorList>
    </citation>
    <scope>NUCLEOTIDE SEQUENCE [LARGE SCALE GENOMIC DNA]</scope>
    <source>
        <strain evidence="2 3">MS6</strain>
    </source>
</reference>
<dbReference type="HOGENOM" id="CLU_429642_0_0_1"/>
<feature type="compositionally biased region" description="Basic and acidic residues" evidence="1">
    <location>
        <begin position="471"/>
        <end position="484"/>
    </location>
</feature>
<feature type="compositionally biased region" description="Basic and acidic residues" evidence="1">
    <location>
        <begin position="563"/>
        <end position="579"/>
    </location>
</feature>
<dbReference type="eggNOG" id="KOG1216">
    <property type="taxonomic scope" value="Eukaryota"/>
</dbReference>
<protein>
    <submittedName>
        <fullName evidence="2">Uncharacterized protein</fullName>
    </submittedName>
</protein>
<dbReference type="VEuPathDB" id="FungiDB:MPH_13383"/>
<feature type="compositionally biased region" description="Basic and acidic residues" evidence="1">
    <location>
        <begin position="601"/>
        <end position="610"/>
    </location>
</feature>
<feature type="compositionally biased region" description="Polar residues" evidence="1">
    <location>
        <begin position="509"/>
        <end position="526"/>
    </location>
</feature>
<evidence type="ECO:0000256" key="1">
    <source>
        <dbReference type="SAM" id="MobiDB-lite"/>
    </source>
</evidence>
<accession>K2R5X0</accession>
<dbReference type="AlphaFoldDB" id="K2R5X0"/>